<keyword evidence="3" id="KW-1185">Reference proteome</keyword>
<keyword evidence="1" id="KW-1133">Transmembrane helix</keyword>
<organism evidence="2 3">
    <name type="scientific">Obba rivulosa</name>
    <dbReference type="NCBI Taxonomy" id="1052685"/>
    <lineage>
        <taxon>Eukaryota</taxon>
        <taxon>Fungi</taxon>
        <taxon>Dikarya</taxon>
        <taxon>Basidiomycota</taxon>
        <taxon>Agaricomycotina</taxon>
        <taxon>Agaricomycetes</taxon>
        <taxon>Polyporales</taxon>
        <taxon>Gelatoporiaceae</taxon>
        <taxon>Obba</taxon>
    </lineage>
</organism>
<dbReference type="EMBL" id="KV722473">
    <property type="protein sequence ID" value="OCH87782.1"/>
    <property type="molecule type" value="Genomic_DNA"/>
</dbReference>
<name>A0A8E2ATD2_9APHY</name>
<reference evidence="2 3" key="1">
    <citation type="submission" date="2016-07" db="EMBL/GenBank/DDBJ databases">
        <title>Draft genome of the white-rot fungus Obba rivulosa 3A-2.</title>
        <authorList>
            <consortium name="DOE Joint Genome Institute"/>
            <person name="Miettinen O."/>
            <person name="Riley R."/>
            <person name="Acob R."/>
            <person name="Barry K."/>
            <person name="Cullen D."/>
            <person name="De Vries R."/>
            <person name="Hainaut M."/>
            <person name="Hatakka A."/>
            <person name="Henrissat B."/>
            <person name="Hilden K."/>
            <person name="Kuo R."/>
            <person name="Labutti K."/>
            <person name="Lipzen A."/>
            <person name="Makela M.R."/>
            <person name="Sandor L."/>
            <person name="Spatafora J.W."/>
            <person name="Grigoriev I.V."/>
            <person name="Hibbett D.S."/>
        </authorList>
    </citation>
    <scope>NUCLEOTIDE SEQUENCE [LARGE SCALE GENOMIC DNA]</scope>
    <source>
        <strain evidence="2 3">3A-2</strain>
    </source>
</reference>
<protein>
    <submittedName>
        <fullName evidence="2">Uncharacterized protein</fullName>
    </submittedName>
</protein>
<evidence type="ECO:0000313" key="3">
    <source>
        <dbReference type="Proteomes" id="UP000250043"/>
    </source>
</evidence>
<keyword evidence="1" id="KW-0812">Transmembrane</keyword>
<keyword evidence="1" id="KW-0472">Membrane</keyword>
<dbReference type="AlphaFoldDB" id="A0A8E2ATD2"/>
<feature type="transmembrane region" description="Helical" evidence="1">
    <location>
        <begin position="165"/>
        <end position="184"/>
    </location>
</feature>
<sequence>MSSMEMLANQTHRYVEECYGKSIWRNESTADKCVEQLHDRVVITVAGKNPKAYMSDPGGGHSGGVAKKWQLVEEPEALGNAPQCALLWLDVPIYLEIPTTALSQTGGTIKQRADHHGFMHNLAHRCFMHKSDSYDSYRHICKLPVQSLAMSQNVDMILEVGLLDMPLYILSTPAMYLVLLAILAKKSLAARKSRSYSDLLKFHSTPFRMPVHTLSIESAWLEVPHLSQKRSENHTGISTDITMAITLDRIKTVIKNIKPLAKNSQPLFLKRQKKTKFIILCRLLQKETYNERLLTKDLMSYLERTAMDQMADFCMSIMDASEFKKFRELNILCKSASTAADDDVPVTASPTSKTTDASI</sequence>
<evidence type="ECO:0000256" key="1">
    <source>
        <dbReference type="SAM" id="Phobius"/>
    </source>
</evidence>
<gene>
    <name evidence="2" type="ORF">OBBRIDRAFT_827514</name>
</gene>
<accession>A0A8E2ATD2</accession>
<dbReference type="Proteomes" id="UP000250043">
    <property type="component" value="Unassembled WGS sequence"/>
</dbReference>
<proteinExistence type="predicted"/>
<evidence type="ECO:0000313" key="2">
    <source>
        <dbReference type="EMBL" id="OCH87782.1"/>
    </source>
</evidence>